<comment type="caution">
    <text evidence="1">The sequence shown here is derived from an EMBL/GenBank/DDBJ whole genome shotgun (WGS) entry which is preliminary data.</text>
</comment>
<gene>
    <name evidence="1" type="ORF">J2739_003077</name>
</gene>
<organism evidence="1 2">
    <name type="scientific">Variovorax soli</name>
    <dbReference type="NCBI Taxonomy" id="376815"/>
    <lineage>
        <taxon>Bacteria</taxon>
        <taxon>Pseudomonadati</taxon>
        <taxon>Pseudomonadota</taxon>
        <taxon>Betaproteobacteria</taxon>
        <taxon>Burkholderiales</taxon>
        <taxon>Comamonadaceae</taxon>
        <taxon>Variovorax</taxon>
    </lineage>
</organism>
<dbReference type="EMBL" id="JAVDRF010000006">
    <property type="protein sequence ID" value="MDR6537300.1"/>
    <property type="molecule type" value="Genomic_DNA"/>
</dbReference>
<name>A0ABU1NGZ4_9BURK</name>
<evidence type="ECO:0000313" key="1">
    <source>
        <dbReference type="EMBL" id="MDR6537300.1"/>
    </source>
</evidence>
<evidence type="ECO:0008006" key="3">
    <source>
        <dbReference type="Google" id="ProtNLM"/>
    </source>
</evidence>
<evidence type="ECO:0000313" key="2">
    <source>
        <dbReference type="Proteomes" id="UP001184230"/>
    </source>
</evidence>
<reference evidence="1 2" key="1">
    <citation type="submission" date="2023-07" db="EMBL/GenBank/DDBJ databases">
        <title>Sorghum-associated microbial communities from plants grown in Nebraska, USA.</title>
        <authorList>
            <person name="Schachtman D."/>
        </authorList>
    </citation>
    <scope>NUCLEOTIDE SEQUENCE [LARGE SCALE GENOMIC DNA]</scope>
    <source>
        <strain evidence="1 2">DS1781</strain>
    </source>
</reference>
<dbReference type="RefSeq" id="WP_309903102.1">
    <property type="nucleotide sequence ID" value="NZ_JAVDRF010000006.1"/>
</dbReference>
<sequence>MNRRLHPVTLQQAAEDSPTLASLMARARDASERLQAIQELIPPEMRAAVQAGPVEGDSWCLLVRGSAAAAKLRQLVPALQARLKSRGWADVTLRLKVHTRH</sequence>
<accession>A0ABU1NGZ4</accession>
<proteinExistence type="predicted"/>
<dbReference type="Proteomes" id="UP001184230">
    <property type="component" value="Unassembled WGS sequence"/>
</dbReference>
<protein>
    <recommendedName>
        <fullName evidence="3">DUF721 domain-containing protein</fullName>
    </recommendedName>
</protein>
<keyword evidence="2" id="KW-1185">Reference proteome</keyword>